<dbReference type="Pfam" id="PF00106">
    <property type="entry name" value="adh_short"/>
    <property type="match status" value="1"/>
</dbReference>
<dbReference type="InterPro" id="IPR036291">
    <property type="entry name" value="NAD(P)-bd_dom_sf"/>
</dbReference>
<sequence>MWFQFIVGVIALLVIVLAVFAPKQFKVLLTLCYYNPIGIYQHFVPPPRKSVKDDIILITGGAMGMGAIMGERFGKLGAKIVLWDIQEKQLEETVDKLKEGGIQAWGYTCDVSDRNKIYEVAKRVKSEVGEVSMLINNAGIMCGRRLLETSDETIEKTMQVSLLINN</sequence>
<dbReference type="PANTHER" id="PTHR24322:SF736">
    <property type="entry name" value="RETINOL DEHYDROGENASE 10"/>
    <property type="match status" value="1"/>
</dbReference>
<reference evidence="3 4" key="1">
    <citation type="journal article" date="2023" name="BMC Biol.">
        <title>The compact genome of the sponge Oopsacas minuta (Hexactinellida) is lacking key metazoan core genes.</title>
        <authorList>
            <person name="Santini S."/>
            <person name="Schenkelaars Q."/>
            <person name="Jourda C."/>
            <person name="Duchesne M."/>
            <person name="Belahbib H."/>
            <person name="Rocher C."/>
            <person name="Selva M."/>
            <person name="Riesgo A."/>
            <person name="Vervoort M."/>
            <person name="Leys S.P."/>
            <person name="Kodjabachian L."/>
            <person name="Le Bivic A."/>
            <person name="Borchiellini C."/>
            <person name="Claverie J.M."/>
            <person name="Renard E."/>
        </authorList>
    </citation>
    <scope>NUCLEOTIDE SEQUENCE [LARGE SCALE GENOMIC DNA]</scope>
    <source>
        <strain evidence="3">SPO-2</strain>
    </source>
</reference>
<gene>
    <name evidence="3" type="ORF">LOD99_6571</name>
</gene>
<name>A0AAV7JLW1_9METZ</name>
<dbReference type="InterPro" id="IPR002347">
    <property type="entry name" value="SDR_fam"/>
</dbReference>
<keyword evidence="2" id="KW-0560">Oxidoreductase</keyword>
<dbReference type="Proteomes" id="UP001165289">
    <property type="component" value="Unassembled WGS sequence"/>
</dbReference>
<dbReference type="PANTHER" id="PTHR24322">
    <property type="entry name" value="PKSB"/>
    <property type="match status" value="1"/>
</dbReference>
<dbReference type="GO" id="GO:0016616">
    <property type="term" value="F:oxidoreductase activity, acting on the CH-OH group of donors, NAD or NADP as acceptor"/>
    <property type="evidence" value="ECO:0007669"/>
    <property type="project" value="TreeGrafter"/>
</dbReference>
<evidence type="ECO:0000313" key="4">
    <source>
        <dbReference type="Proteomes" id="UP001165289"/>
    </source>
</evidence>
<dbReference type="EMBL" id="JAKMXF010000318">
    <property type="protein sequence ID" value="KAI6649782.1"/>
    <property type="molecule type" value="Genomic_DNA"/>
</dbReference>
<comment type="caution">
    <text evidence="3">The sequence shown here is derived from an EMBL/GenBank/DDBJ whole genome shotgun (WGS) entry which is preliminary data.</text>
</comment>
<dbReference type="AlphaFoldDB" id="A0AAV7JLW1"/>
<organism evidence="3 4">
    <name type="scientific">Oopsacas minuta</name>
    <dbReference type="NCBI Taxonomy" id="111878"/>
    <lineage>
        <taxon>Eukaryota</taxon>
        <taxon>Metazoa</taxon>
        <taxon>Porifera</taxon>
        <taxon>Hexactinellida</taxon>
        <taxon>Hexasterophora</taxon>
        <taxon>Lyssacinosida</taxon>
        <taxon>Leucopsacidae</taxon>
        <taxon>Oopsacas</taxon>
    </lineage>
</organism>
<keyword evidence="4" id="KW-1185">Reference proteome</keyword>
<dbReference type="PRINTS" id="PR00081">
    <property type="entry name" value="GDHRDH"/>
</dbReference>
<evidence type="ECO:0000256" key="1">
    <source>
        <dbReference type="ARBA" id="ARBA00006484"/>
    </source>
</evidence>
<evidence type="ECO:0000313" key="3">
    <source>
        <dbReference type="EMBL" id="KAI6649782.1"/>
    </source>
</evidence>
<proteinExistence type="inferred from homology"/>
<evidence type="ECO:0000256" key="2">
    <source>
        <dbReference type="ARBA" id="ARBA00023002"/>
    </source>
</evidence>
<dbReference type="Gene3D" id="3.40.50.720">
    <property type="entry name" value="NAD(P)-binding Rossmann-like Domain"/>
    <property type="match status" value="1"/>
</dbReference>
<dbReference type="SUPFAM" id="SSF51735">
    <property type="entry name" value="NAD(P)-binding Rossmann-fold domains"/>
    <property type="match status" value="1"/>
</dbReference>
<protein>
    <submittedName>
        <fullName evidence="3">Epidermal retinol dehydrogenase 2</fullName>
    </submittedName>
</protein>
<accession>A0AAV7JLW1</accession>
<comment type="similarity">
    <text evidence="1">Belongs to the short-chain dehydrogenases/reductases (SDR) family.</text>
</comment>